<dbReference type="Gene3D" id="1.10.260.40">
    <property type="entry name" value="lambda repressor-like DNA-binding domains"/>
    <property type="match status" value="1"/>
</dbReference>
<name>A0ABS5H6T8_9BURK</name>
<evidence type="ECO:0000313" key="4">
    <source>
        <dbReference type="Proteomes" id="UP000682982"/>
    </source>
</evidence>
<dbReference type="SMART" id="SM00530">
    <property type="entry name" value="HTH_XRE"/>
    <property type="match status" value="1"/>
</dbReference>
<dbReference type="EMBL" id="JAGSPK010000005">
    <property type="protein sequence ID" value="MBR7793854.1"/>
    <property type="molecule type" value="Genomic_DNA"/>
</dbReference>
<feature type="domain" description="HTH cro/C1-type" evidence="2">
    <location>
        <begin position="12"/>
        <end position="66"/>
    </location>
</feature>
<dbReference type="SUPFAM" id="SSF47413">
    <property type="entry name" value="lambda repressor-like DNA-binding domains"/>
    <property type="match status" value="1"/>
</dbReference>
<protein>
    <submittedName>
        <fullName evidence="3">Helix-turn-helix transcriptional regulator</fullName>
    </submittedName>
</protein>
<dbReference type="PROSITE" id="PS50943">
    <property type="entry name" value="HTH_CROC1"/>
    <property type="match status" value="1"/>
</dbReference>
<gene>
    <name evidence="3" type="ORF">KDM87_14755</name>
</gene>
<dbReference type="InterPro" id="IPR001387">
    <property type="entry name" value="Cro/C1-type_HTH"/>
</dbReference>
<dbReference type="InterPro" id="IPR050807">
    <property type="entry name" value="TransReg_Diox_bact_type"/>
</dbReference>
<keyword evidence="1" id="KW-0238">DNA-binding</keyword>
<organism evidence="3 4">
    <name type="scientific">Undibacterium rivi</name>
    <dbReference type="NCBI Taxonomy" id="2828729"/>
    <lineage>
        <taxon>Bacteria</taxon>
        <taxon>Pseudomonadati</taxon>
        <taxon>Pseudomonadota</taxon>
        <taxon>Betaproteobacteria</taxon>
        <taxon>Burkholderiales</taxon>
        <taxon>Oxalobacteraceae</taxon>
        <taxon>Undibacterium</taxon>
    </lineage>
</organism>
<dbReference type="PANTHER" id="PTHR46797:SF1">
    <property type="entry name" value="METHYLPHOSPHONATE SYNTHASE"/>
    <property type="match status" value="1"/>
</dbReference>
<sequence>MKELCHCFGIAVRQARDARQWSQEVLAEKANLNRSYIGEIERGKVIPSLVTMEKLAQALGFRMSELLARCEDVRHAQVMQKMSLMAIAC</sequence>
<reference evidence="3 4" key="1">
    <citation type="submission" date="2021-04" db="EMBL/GenBank/DDBJ databases">
        <title>novel species isolated from subtropical streams in China.</title>
        <authorList>
            <person name="Lu H."/>
        </authorList>
    </citation>
    <scope>NUCLEOTIDE SEQUENCE [LARGE SCALE GENOMIC DNA]</scope>
    <source>
        <strain evidence="3 4">FT147W</strain>
    </source>
</reference>
<accession>A0ABS5H6T8</accession>
<evidence type="ECO:0000259" key="2">
    <source>
        <dbReference type="PROSITE" id="PS50943"/>
    </source>
</evidence>
<dbReference type="Proteomes" id="UP000682982">
    <property type="component" value="Unassembled WGS sequence"/>
</dbReference>
<evidence type="ECO:0000313" key="3">
    <source>
        <dbReference type="EMBL" id="MBR7793854.1"/>
    </source>
</evidence>
<proteinExistence type="predicted"/>
<dbReference type="InterPro" id="IPR010982">
    <property type="entry name" value="Lambda_DNA-bd_dom_sf"/>
</dbReference>
<evidence type="ECO:0000256" key="1">
    <source>
        <dbReference type="ARBA" id="ARBA00023125"/>
    </source>
</evidence>
<dbReference type="Pfam" id="PF01381">
    <property type="entry name" value="HTH_3"/>
    <property type="match status" value="1"/>
</dbReference>
<dbReference type="PANTHER" id="PTHR46797">
    <property type="entry name" value="HTH-TYPE TRANSCRIPTIONAL REGULATOR"/>
    <property type="match status" value="1"/>
</dbReference>
<dbReference type="CDD" id="cd00093">
    <property type="entry name" value="HTH_XRE"/>
    <property type="match status" value="1"/>
</dbReference>
<keyword evidence="4" id="KW-1185">Reference proteome</keyword>
<comment type="caution">
    <text evidence="3">The sequence shown here is derived from an EMBL/GenBank/DDBJ whole genome shotgun (WGS) entry which is preliminary data.</text>
</comment>